<organism evidence="12 13">
    <name type="scientific">Deinococcus aquiradiocola</name>
    <dbReference type="NCBI Taxonomy" id="393059"/>
    <lineage>
        <taxon>Bacteria</taxon>
        <taxon>Thermotogati</taxon>
        <taxon>Deinococcota</taxon>
        <taxon>Deinococci</taxon>
        <taxon>Deinococcales</taxon>
        <taxon>Deinococcaceae</taxon>
        <taxon>Deinococcus</taxon>
    </lineage>
</organism>
<dbReference type="PROSITE" id="PS51484">
    <property type="entry name" value="G8"/>
    <property type="match status" value="1"/>
</dbReference>
<evidence type="ECO:0000256" key="7">
    <source>
        <dbReference type="ARBA" id="ARBA00023136"/>
    </source>
</evidence>
<dbReference type="EMBL" id="BMOE01000001">
    <property type="protein sequence ID" value="GGJ63660.1"/>
    <property type="molecule type" value="Genomic_DNA"/>
</dbReference>
<gene>
    <name evidence="12" type="ORF">GCM10008939_04410</name>
</gene>
<feature type="domain" description="G8" evidence="11">
    <location>
        <begin position="68"/>
        <end position="187"/>
    </location>
</feature>
<accession>A0A917UKS1</accession>
<evidence type="ECO:0000256" key="9">
    <source>
        <dbReference type="SAM" id="MobiDB-lite"/>
    </source>
</evidence>
<evidence type="ECO:0000256" key="10">
    <source>
        <dbReference type="SAM" id="SignalP"/>
    </source>
</evidence>
<dbReference type="InterPro" id="IPR006626">
    <property type="entry name" value="PbH1"/>
</dbReference>
<proteinExistence type="predicted"/>
<evidence type="ECO:0000256" key="3">
    <source>
        <dbReference type="ARBA" id="ARBA00022475"/>
    </source>
</evidence>
<dbReference type="Gene3D" id="2.160.20.10">
    <property type="entry name" value="Single-stranded right-handed beta-helix, Pectin lyase-like"/>
    <property type="match status" value="1"/>
</dbReference>
<dbReference type="InterPro" id="IPR019316">
    <property type="entry name" value="G8_domain"/>
</dbReference>
<evidence type="ECO:0000313" key="12">
    <source>
        <dbReference type="EMBL" id="GGJ63660.1"/>
    </source>
</evidence>
<keyword evidence="4" id="KW-0812">Transmembrane</keyword>
<name>A0A917UKS1_9DEIO</name>
<dbReference type="SMART" id="SM00710">
    <property type="entry name" value="PbH1"/>
    <property type="match status" value="5"/>
</dbReference>
<dbReference type="InterPro" id="IPR012334">
    <property type="entry name" value="Pectin_lyas_fold"/>
</dbReference>
<evidence type="ECO:0000256" key="1">
    <source>
        <dbReference type="ARBA" id="ARBA00004167"/>
    </source>
</evidence>
<feature type="region of interest" description="Disordered" evidence="9">
    <location>
        <begin position="19"/>
        <end position="66"/>
    </location>
</feature>
<feature type="compositionally biased region" description="Polar residues" evidence="9">
    <location>
        <begin position="473"/>
        <end position="485"/>
    </location>
</feature>
<comment type="subcellular location">
    <subcellularLocation>
        <location evidence="2">Cell membrane</location>
    </subcellularLocation>
    <subcellularLocation>
        <location evidence="1">Membrane</location>
        <topology evidence="1">Single-pass membrane protein</topology>
    </subcellularLocation>
</comment>
<evidence type="ECO:0000259" key="11">
    <source>
        <dbReference type="PROSITE" id="PS51484"/>
    </source>
</evidence>
<dbReference type="Pfam" id="PF24606">
    <property type="entry name" value="CEMIP_beta-hel"/>
    <property type="match status" value="1"/>
</dbReference>
<keyword evidence="3" id="KW-1003">Cell membrane</keyword>
<feature type="compositionally biased region" description="Pro residues" evidence="9">
    <location>
        <begin position="45"/>
        <end position="58"/>
    </location>
</feature>
<keyword evidence="13" id="KW-1185">Reference proteome</keyword>
<dbReference type="PROSITE" id="PS51257">
    <property type="entry name" value="PROKAR_LIPOPROTEIN"/>
    <property type="match status" value="1"/>
</dbReference>
<dbReference type="AlphaFoldDB" id="A0A917UKS1"/>
<evidence type="ECO:0000256" key="4">
    <source>
        <dbReference type="ARBA" id="ARBA00022692"/>
    </source>
</evidence>
<comment type="caution">
    <text evidence="12">The sequence shown here is derived from an EMBL/GenBank/DDBJ whole genome shotgun (WGS) entry which is preliminary data.</text>
</comment>
<dbReference type="InterPro" id="IPR011050">
    <property type="entry name" value="Pectin_lyase_fold/virulence"/>
</dbReference>
<keyword evidence="8" id="KW-0325">Glycoprotein</keyword>
<dbReference type="Pfam" id="PF10162">
    <property type="entry name" value="G8"/>
    <property type="match status" value="1"/>
</dbReference>
<dbReference type="InterPro" id="IPR052387">
    <property type="entry name" value="Fibrocystin"/>
</dbReference>
<dbReference type="SMART" id="SM01225">
    <property type="entry name" value="G8"/>
    <property type="match status" value="1"/>
</dbReference>
<keyword evidence="7" id="KW-0472">Membrane</keyword>
<keyword evidence="6" id="KW-1133">Transmembrane helix</keyword>
<feature type="chain" id="PRO_5038100521" description="G8 domain-containing protein" evidence="10">
    <location>
        <begin position="24"/>
        <end position="845"/>
    </location>
</feature>
<evidence type="ECO:0000256" key="8">
    <source>
        <dbReference type="ARBA" id="ARBA00023180"/>
    </source>
</evidence>
<feature type="region of interest" description="Disordered" evidence="9">
    <location>
        <begin position="558"/>
        <end position="578"/>
    </location>
</feature>
<feature type="region of interest" description="Disordered" evidence="9">
    <location>
        <begin position="469"/>
        <end position="499"/>
    </location>
</feature>
<feature type="signal peptide" evidence="10">
    <location>
        <begin position="1"/>
        <end position="23"/>
    </location>
</feature>
<dbReference type="InterPro" id="IPR055401">
    <property type="entry name" value="CEMIP_beta-hel_dom"/>
</dbReference>
<dbReference type="GO" id="GO:0005886">
    <property type="term" value="C:plasma membrane"/>
    <property type="evidence" value="ECO:0007669"/>
    <property type="project" value="UniProtKB-SubCell"/>
</dbReference>
<dbReference type="PANTHER" id="PTHR46769">
    <property type="entry name" value="POLYCYSTIC KIDNEY AND HEPATIC DISEASE 1 (AUTOSOMAL RECESSIVE)-LIKE 1"/>
    <property type="match status" value="1"/>
</dbReference>
<reference evidence="12" key="2">
    <citation type="submission" date="2020-09" db="EMBL/GenBank/DDBJ databases">
        <authorList>
            <person name="Sun Q."/>
            <person name="Ohkuma M."/>
        </authorList>
    </citation>
    <scope>NUCLEOTIDE SEQUENCE</scope>
    <source>
        <strain evidence="12">JCM 14371</strain>
    </source>
</reference>
<dbReference type="RefSeq" id="WP_188960572.1">
    <property type="nucleotide sequence ID" value="NZ_BMOE01000001.1"/>
</dbReference>
<evidence type="ECO:0000256" key="6">
    <source>
        <dbReference type="ARBA" id="ARBA00022989"/>
    </source>
</evidence>
<sequence>MLKPLLACTLALLLASCGGGSSTAPTTPTAGTPTTGTPTTGTPTAPTPAPAPVPPSVPAPTARWSDPASWPGGKVPVQGDRVSVPAGVSMLLDVSPPALAGLTVPGGSALTFADTGDLTLSTDWIMLEGTLTIGTEAAPYTHRATITLTDATPGEDVMGMGDRVLGVMGGHLELHGQKRLPWTRLAQTARAGSSTLTLDTPPDWQQGDLIALASTDYDPAQSEQAVVRSVSGRTVTLAQPLTNTHWGDREQAPLQAVDERAEVGLLSRNVLVQSGDDSVTSGRGGHVMVMTGGTARIEGTELNRMGQRNTLRRYPLHFHMLGSASGSYLRDSSLHDLYNRCVTVHGTNDLTVSGNVAYGTTGHCFFMEDGAETGNTFSGNLAMRVRAPDSKLGETPLLTSDKTPAGYWITNPANTFTGNVAAGVDGTGFWYALPEHPTGLSAAAGANTWPRRTPLGTFSGNVAHSATRGLNVDNGNQADGSSTEVMSYRPRTTPADSRSAPVQATFRDFTAFKNRDRGVWLRGDTQLLQGGTLADNAVGVTFAAQDTASDGTLLVGETSNAGHPPSWEATGDGGRSLPRPWDATFPIRGFEFYDGTVEVRNATLARFTPTAQRGASGLGYNRRNPFSLSPQNAASGLKWLDASNRVLLEDPTPGKDGDLAAAFLDRDGSVTGTPGRTVVASNPLLTPGCTRTAAWNASVCAGPFLRLWFSSVSGEKPGTVTVTGAGGQVSLVGTPSAGTSYSTTLPVGGRYALGLPRINHLRLGLEQLKPGQSLRVDLPYTGTPYLYRDWWVDARNALKQVDAAALDATQGDAYALSGGTLSLKLMVKPTEQAAEVELCTTPLCQ</sequence>
<reference evidence="12" key="1">
    <citation type="journal article" date="2014" name="Int. J. Syst. Evol. Microbiol.">
        <title>Complete genome sequence of Corynebacterium casei LMG S-19264T (=DSM 44701T), isolated from a smear-ripened cheese.</title>
        <authorList>
            <consortium name="US DOE Joint Genome Institute (JGI-PGF)"/>
            <person name="Walter F."/>
            <person name="Albersmeier A."/>
            <person name="Kalinowski J."/>
            <person name="Ruckert C."/>
        </authorList>
    </citation>
    <scope>NUCLEOTIDE SEQUENCE</scope>
    <source>
        <strain evidence="12">JCM 14371</strain>
    </source>
</reference>
<feature type="compositionally biased region" description="Low complexity" evidence="9">
    <location>
        <begin position="19"/>
        <end position="44"/>
    </location>
</feature>
<evidence type="ECO:0000256" key="2">
    <source>
        <dbReference type="ARBA" id="ARBA00004236"/>
    </source>
</evidence>
<dbReference type="SUPFAM" id="SSF51126">
    <property type="entry name" value="Pectin lyase-like"/>
    <property type="match status" value="1"/>
</dbReference>
<protein>
    <recommendedName>
        <fullName evidence="11">G8 domain-containing protein</fullName>
    </recommendedName>
</protein>
<dbReference type="Proteomes" id="UP000635726">
    <property type="component" value="Unassembled WGS sequence"/>
</dbReference>
<dbReference type="PANTHER" id="PTHR46769:SF2">
    <property type="entry name" value="FIBROCYSTIN-L ISOFORM 2 PRECURSOR-RELATED"/>
    <property type="match status" value="1"/>
</dbReference>
<evidence type="ECO:0000313" key="13">
    <source>
        <dbReference type="Proteomes" id="UP000635726"/>
    </source>
</evidence>
<evidence type="ECO:0000256" key="5">
    <source>
        <dbReference type="ARBA" id="ARBA00022729"/>
    </source>
</evidence>
<keyword evidence="5 10" id="KW-0732">Signal</keyword>